<protein>
    <submittedName>
        <fullName evidence="2">Uncharacterized protein</fullName>
    </submittedName>
</protein>
<organism evidence="2 3">
    <name type="scientific">Kribbella sancticallisti</name>
    <dbReference type="NCBI Taxonomy" id="460087"/>
    <lineage>
        <taxon>Bacteria</taxon>
        <taxon>Bacillati</taxon>
        <taxon>Actinomycetota</taxon>
        <taxon>Actinomycetes</taxon>
        <taxon>Propionibacteriales</taxon>
        <taxon>Kribbellaceae</taxon>
        <taxon>Kribbella</taxon>
    </lineage>
</organism>
<comment type="caution">
    <text evidence="2">The sequence shown here is derived from an EMBL/GenBank/DDBJ whole genome shotgun (WGS) entry which is preliminary data.</text>
</comment>
<keyword evidence="3" id="KW-1185">Reference proteome</keyword>
<proteinExistence type="predicted"/>
<reference evidence="3" key="1">
    <citation type="journal article" date="2019" name="Int. J. Syst. Evol. Microbiol.">
        <title>The Global Catalogue of Microorganisms (GCM) 10K type strain sequencing project: providing services to taxonomists for standard genome sequencing and annotation.</title>
        <authorList>
            <consortium name="The Broad Institute Genomics Platform"/>
            <consortium name="The Broad Institute Genome Sequencing Center for Infectious Disease"/>
            <person name="Wu L."/>
            <person name="Ma J."/>
        </authorList>
    </citation>
    <scope>NUCLEOTIDE SEQUENCE [LARGE SCALE GENOMIC DNA]</scope>
    <source>
        <strain evidence="3">JCM 14969</strain>
    </source>
</reference>
<dbReference type="Proteomes" id="UP001500393">
    <property type="component" value="Unassembled WGS sequence"/>
</dbReference>
<evidence type="ECO:0000313" key="2">
    <source>
        <dbReference type="EMBL" id="GAA1599112.1"/>
    </source>
</evidence>
<sequence>MTVYRRDDFTFPPARGRRGVEFRPDGTFVELQIGRGDAPEPSDTGRWATAGTLTRTSPTTDAGMPGGSAAVAGKVVRVEPDRLEIVWE</sequence>
<feature type="compositionally biased region" description="Polar residues" evidence="1">
    <location>
        <begin position="51"/>
        <end position="60"/>
    </location>
</feature>
<evidence type="ECO:0000256" key="1">
    <source>
        <dbReference type="SAM" id="MobiDB-lite"/>
    </source>
</evidence>
<dbReference type="EMBL" id="BAAAOS010000048">
    <property type="protein sequence ID" value="GAA1599112.1"/>
    <property type="molecule type" value="Genomic_DNA"/>
</dbReference>
<dbReference type="RefSeq" id="WP_344220076.1">
    <property type="nucleotide sequence ID" value="NZ_BAAAOS010000048.1"/>
</dbReference>
<feature type="region of interest" description="Disordered" evidence="1">
    <location>
        <begin position="33"/>
        <end position="67"/>
    </location>
</feature>
<accession>A0ABP4Q2P6</accession>
<evidence type="ECO:0000313" key="3">
    <source>
        <dbReference type="Proteomes" id="UP001500393"/>
    </source>
</evidence>
<gene>
    <name evidence="2" type="ORF">GCM10009789_61460</name>
</gene>
<name>A0ABP4Q2P6_9ACTN</name>